<evidence type="ECO:0000256" key="5">
    <source>
        <dbReference type="ARBA" id="ARBA00022989"/>
    </source>
</evidence>
<comment type="similarity">
    <text evidence="7">Belongs to the TRAP transporter large permease family.</text>
</comment>
<dbReference type="PANTHER" id="PTHR33362:SF5">
    <property type="entry name" value="C4-DICARBOXYLATE TRAP TRANSPORTER LARGE PERMEASE PROTEIN DCTM"/>
    <property type="match status" value="1"/>
</dbReference>
<feature type="transmembrane region" description="Helical" evidence="7">
    <location>
        <begin position="366"/>
        <end position="388"/>
    </location>
</feature>
<feature type="transmembrane region" description="Helical" evidence="7">
    <location>
        <begin position="225"/>
        <end position="243"/>
    </location>
</feature>
<evidence type="ECO:0000256" key="3">
    <source>
        <dbReference type="ARBA" id="ARBA00022519"/>
    </source>
</evidence>
<dbReference type="RefSeq" id="WP_092428203.1">
    <property type="nucleotide sequence ID" value="NZ_FNCL01000011.1"/>
</dbReference>
<keyword evidence="5 7" id="KW-1133">Transmembrane helix</keyword>
<accession>A0A1I6VHQ2</accession>
<keyword evidence="3 7" id="KW-0997">Cell inner membrane</keyword>
<keyword evidence="2" id="KW-1003">Cell membrane</keyword>
<feature type="transmembrane region" description="Helical" evidence="7">
    <location>
        <begin position="283"/>
        <end position="303"/>
    </location>
</feature>
<dbReference type="STRING" id="311180.SAMN04488050_111101"/>
<protein>
    <recommendedName>
        <fullName evidence="7">TRAP transporter large permease protein</fullName>
    </recommendedName>
</protein>
<evidence type="ECO:0000259" key="8">
    <source>
        <dbReference type="Pfam" id="PF06808"/>
    </source>
</evidence>
<keyword evidence="10" id="KW-1185">Reference proteome</keyword>
<keyword evidence="6 7" id="KW-0472">Membrane</keyword>
<dbReference type="EMBL" id="FOZW01000011">
    <property type="protein sequence ID" value="SFT13258.1"/>
    <property type="molecule type" value="Genomic_DNA"/>
</dbReference>
<dbReference type="AlphaFoldDB" id="A0A1I6VHQ2"/>
<keyword evidence="4 7" id="KW-0812">Transmembrane</keyword>
<evidence type="ECO:0000256" key="1">
    <source>
        <dbReference type="ARBA" id="ARBA00004429"/>
    </source>
</evidence>
<dbReference type="GO" id="GO:0005886">
    <property type="term" value="C:plasma membrane"/>
    <property type="evidence" value="ECO:0007669"/>
    <property type="project" value="UniProtKB-SubCell"/>
</dbReference>
<dbReference type="Pfam" id="PF06808">
    <property type="entry name" value="DctM"/>
    <property type="match status" value="1"/>
</dbReference>
<dbReference type="InterPro" id="IPR004681">
    <property type="entry name" value="TRAP_DctM"/>
</dbReference>
<feature type="domain" description="TRAP C4-dicarboxylate transport system permease DctM subunit" evidence="8">
    <location>
        <begin position="9"/>
        <end position="424"/>
    </location>
</feature>
<comment type="function">
    <text evidence="7">Part of the tripartite ATP-independent periplasmic (TRAP) transport system.</text>
</comment>
<organism evidence="9 10">
    <name type="scientific">Alloyangia pacifica</name>
    <dbReference type="NCBI Taxonomy" id="311180"/>
    <lineage>
        <taxon>Bacteria</taxon>
        <taxon>Pseudomonadati</taxon>
        <taxon>Pseudomonadota</taxon>
        <taxon>Alphaproteobacteria</taxon>
        <taxon>Rhodobacterales</taxon>
        <taxon>Roseobacteraceae</taxon>
        <taxon>Alloyangia</taxon>
    </lineage>
</organism>
<dbReference type="OrthoDB" id="9790209at2"/>
<evidence type="ECO:0000313" key="9">
    <source>
        <dbReference type="EMBL" id="SFT13258.1"/>
    </source>
</evidence>
<dbReference type="PIRSF" id="PIRSF006066">
    <property type="entry name" value="HI0050"/>
    <property type="match status" value="1"/>
</dbReference>
<feature type="transmembrane region" description="Helical" evidence="7">
    <location>
        <begin position="97"/>
        <end position="117"/>
    </location>
</feature>
<feature type="transmembrane region" description="Helical" evidence="7">
    <location>
        <begin position="315"/>
        <end position="334"/>
    </location>
</feature>
<dbReference type="GO" id="GO:0022857">
    <property type="term" value="F:transmembrane transporter activity"/>
    <property type="evidence" value="ECO:0007669"/>
    <property type="project" value="UniProtKB-UniRule"/>
</dbReference>
<evidence type="ECO:0000256" key="2">
    <source>
        <dbReference type="ARBA" id="ARBA00022475"/>
    </source>
</evidence>
<keyword evidence="7" id="KW-0813">Transport</keyword>
<feature type="transmembrane region" description="Helical" evidence="7">
    <location>
        <begin position="138"/>
        <end position="165"/>
    </location>
</feature>
<feature type="transmembrane region" description="Helical" evidence="7">
    <location>
        <begin position="58"/>
        <end position="77"/>
    </location>
</feature>
<dbReference type="Proteomes" id="UP000199392">
    <property type="component" value="Unassembled WGS sequence"/>
</dbReference>
<dbReference type="InterPro" id="IPR010656">
    <property type="entry name" value="DctM"/>
</dbReference>
<proteinExistence type="inferred from homology"/>
<feature type="transmembrane region" description="Helical" evidence="7">
    <location>
        <begin position="400"/>
        <end position="425"/>
    </location>
</feature>
<evidence type="ECO:0000256" key="6">
    <source>
        <dbReference type="ARBA" id="ARBA00023136"/>
    </source>
</evidence>
<evidence type="ECO:0000256" key="4">
    <source>
        <dbReference type="ARBA" id="ARBA00022692"/>
    </source>
</evidence>
<feature type="transmembrane region" description="Helical" evidence="7">
    <location>
        <begin position="171"/>
        <end position="194"/>
    </location>
</feature>
<reference evidence="10" key="1">
    <citation type="submission" date="2016-10" db="EMBL/GenBank/DDBJ databases">
        <authorList>
            <person name="Varghese N."/>
            <person name="Submissions S."/>
        </authorList>
    </citation>
    <scope>NUCLEOTIDE SEQUENCE [LARGE SCALE GENOMIC DNA]</scope>
    <source>
        <strain evidence="10">DSM 26894</strain>
    </source>
</reference>
<feature type="transmembrane region" description="Helical" evidence="7">
    <location>
        <begin position="6"/>
        <end position="37"/>
    </location>
</feature>
<feature type="transmembrane region" description="Helical" evidence="7">
    <location>
        <begin position="249"/>
        <end position="271"/>
    </location>
</feature>
<dbReference type="PANTHER" id="PTHR33362">
    <property type="entry name" value="SIALIC ACID TRAP TRANSPORTER PERMEASE PROTEIN SIAT-RELATED"/>
    <property type="match status" value="1"/>
</dbReference>
<dbReference type="NCBIfam" id="TIGR00786">
    <property type="entry name" value="dctM"/>
    <property type="match status" value="1"/>
</dbReference>
<evidence type="ECO:0000256" key="7">
    <source>
        <dbReference type="RuleBase" id="RU369079"/>
    </source>
</evidence>
<comment type="subunit">
    <text evidence="7">The complex comprises the extracytoplasmic solute receptor protein and the two transmembrane proteins.</text>
</comment>
<feature type="transmembrane region" description="Helical" evidence="7">
    <location>
        <begin position="341"/>
        <end position="360"/>
    </location>
</feature>
<sequence>MTASVLVPFVILLAILGSGVWVGLGLSGIGILSLEIFRNMPVEKLLAQSVWNGLSSPELLALPLFILMAELLFRTKFINGVFSALEPWLRDLPGGLLHTNIFGCALFALISGSSAATTTSIGRITIPELQKRGYDERLVIGTLAGAGTLGFLIPPSIIMIVYGVLSQTSVLKLFAAGILPGLLLALSFVGYVMLRAKLTPGIVGRTDSIDRKALWKLRFGGLPRLLPFLVLILAVLGSMYGGLASPTEAAAFAVFATVVIMAFEGSLSLRALRDAAIGTSRTVSMLGLIIASASFLSMAMGFLGMPRAVSDFVNGLNLSPLMLIVLLIVIYIVLGSFLEGMSIIVMTIPIVLPLVTAAGYDSLWFGIFLILMVELAQISPPVGMNLFVLQGLTRKPLGEIVRAALPFFTIMLVFVLVLAIFPGIVSVVPDLVTGG</sequence>
<comment type="subcellular location">
    <subcellularLocation>
        <location evidence="1 7">Cell inner membrane</location>
        <topology evidence="1 7">Multi-pass membrane protein</topology>
    </subcellularLocation>
</comment>
<evidence type="ECO:0000313" key="10">
    <source>
        <dbReference type="Proteomes" id="UP000199392"/>
    </source>
</evidence>
<name>A0A1I6VHQ2_9RHOB</name>
<gene>
    <name evidence="9" type="ORF">SAMN04488050_111101</name>
</gene>